<keyword evidence="6" id="KW-0808">Transferase</keyword>
<dbReference type="GO" id="GO:0005524">
    <property type="term" value="F:ATP binding"/>
    <property type="evidence" value="ECO:0007669"/>
    <property type="project" value="UniProtKB-KW"/>
</dbReference>
<accession>A0AAW2CFB4</accession>
<keyword evidence="4" id="KW-0597">Phosphoprotein</keyword>
<keyword evidence="10" id="KW-0067">ATP-binding</keyword>
<evidence type="ECO:0000256" key="10">
    <source>
        <dbReference type="ARBA" id="ARBA00022840"/>
    </source>
</evidence>
<evidence type="ECO:0000256" key="11">
    <source>
        <dbReference type="ARBA" id="ARBA00023306"/>
    </source>
</evidence>
<dbReference type="Proteomes" id="UP001459277">
    <property type="component" value="Unassembled WGS sequence"/>
</dbReference>
<dbReference type="PANTHER" id="PTHR24056:SF548">
    <property type="entry name" value="CYCLIN-DEPENDENT KINASE A-1"/>
    <property type="match status" value="1"/>
</dbReference>
<keyword evidence="11" id="KW-0131">Cell cycle</keyword>
<comment type="caution">
    <text evidence="15">The sequence shown here is derived from an EMBL/GenBank/DDBJ whole genome shotgun (WGS) entry which is preliminary data.</text>
</comment>
<evidence type="ECO:0000259" key="14">
    <source>
        <dbReference type="PROSITE" id="PS50011"/>
    </source>
</evidence>
<dbReference type="GO" id="GO:0030332">
    <property type="term" value="F:cyclin binding"/>
    <property type="evidence" value="ECO:0007669"/>
    <property type="project" value="TreeGrafter"/>
</dbReference>
<evidence type="ECO:0000256" key="4">
    <source>
        <dbReference type="ARBA" id="ARBA00022553"/>
    </source>
</evidence>
<dbReference type="SMART" id="SM00220">
    <property type="entry name" value="S_TKc"/>
    <property type="match status" value="1"/>
</dbReference>
<dbReference type="SUPFAM" id="SSF56112">
    <property type="entry name" value="Protein kinase-like (PK-like)"/>
    <property type="match status" value="1"/>
</dbReference>
<evidence type="ECO:0000256" key="7">
    <source>
        <dbReference type="ARBA" id="ARBA00022741"/>
    </source>
</evidence>
<dbReference type="EMBL" id="JAZDWU010000007">
    <property type="protein sequence ID" value="KAK9995710.1"/>
    <property type="molecule type" value="Genomic_DNA"/>
</dbReference>
<evidence type="ECO:0000256" key="5">
    <source>
        <dbReference type="ARBA" id="ARBA00022618"/>
    </source>
</evidence>
<proteinExistence type="inferred from homology"/>
<dbReference type="GO" id="GO:0007165">
    <property type="term" value="P:signal transduction"/>
    <property type="evidence" value="ECO:0007669"/>
    <property type="project" value="TreeGrafter"/>
</dbReference>
<comment type="similarity">
    <text evidence="1">Belongs to the protein kinase superfamily. CMGC Ser/Thr protein kinase family. CDC2/CDKX subfamily.</text>
</comment>
<dbReference type="Pfam" id="PF00069">
    <property type="entry name" value="Pkinase"/>
    <property type="match status" value="2"/>
</dbReference>
<evidence type="ECO:0000256" key="1">
    <source>
        <dbReference type="ARBA" id="ARBA00006485"/>
    </source>
</evidence>
<dbReference type="GO" id="GO:0051301">
    <property type="term" value="P:cell division"/>
    <property type="evidence" value="ECO:0007669"/>
    <property type="project" value="UniProtKB-KW"/>
</dbReference>
<dbReference type="InterPro" id="IPR000719">
    <property type="entry name" value="Prot_kinase_dom"/>
</dbReference>
<dbReference type="PROSITE" id="PS50011">
    <property type="entry name" value="PROTEIN_KINASE_DOM"/>
    <property type="match status" value="1"/>
</dbReference>
<sequence length="196" mass="22559">MNTDFVPEIIIECLMLNQAHHPNIISLKRIFYDKGHVILILEGIICDLRTRMTYWPDEFQDQKKIKIYLKDLLCGIAYCHSLEVFHRDLKPETILIDFIGALKIGILVYTLQYKAPEILLGSVDYTAAIDIWSIGCIFFEMLVAKKQQERKLFDGKSEIDMLLEIFSKLGTPDEQTWPGVSSLPGFAFGFPKFPPQ</sequence>
<evidence type="ECO:0000256" key="9">
    <source>
        <dbReference type="ARBA" id="ARBA00022777"/>
    </source>
</evidence>
<dbReference type="AlphaFoldDB" id="A0AAW2CFB4"/>
<dbReference type="GO" id="GO:0051445">
    <property type="term" value="P:regulation of meiotic cell cycle"/>
    <property type="evidence" value="ECO:0007669"/>
    <property type="project" value="TreeGrafter"/>
</dbReference>
<reference evidence="15 16" key="1">
    <citation type="submission" date="2024-01" db="EMBL/GenBank/DDBJ databases">
        <title>A telomere-to-telomere, gap-free genome of sweet tea (Lithocarpus litseifolius).</title>
        <authorList>
            <person name="Zhou J."/>
        </authorList>
    </citation>
    <scope>NUCLEOTIDE SEQUENCE [LARGE SCALE GENOMIC DNA]</scope>
    <source>
        <strain evidence="15">Zhou-2022a</strain>
        <tissue evidence="15">Leaf</tissue>
    </source>
</reference>
<dbReference type="GO" id="GO:0010468">
    <property type="term" value="P:regulation of gene expression"/>
    <property type="evidence" value="ECO:0007669"/>
    <property type="project" value="TreeGrafter"/>
</dbReference>
<keyword evidence="9" id="KW-0418">Kinase</keyword>
<keyword evidence="16" id="KW-1185">Reference proteome</keyword>
<feature type="domain" description="Protein kinase" evidence="14">
    <location>
        <begin position="1"/>
        <end position="196"/>
    </location>
</feature>
<protein>
    <recommendedName>
        <fullName evidence="2">cyclin-dependent kinase</fullName>
        <ecNumber evidence="2">2.7.11.22</ecNumber>
    </recommendedName>
</protein>
<evidence type="ECO:0000256" key="8">
    <source>
        <dbReference type="ARBA" id="ARBA00022776"/>
    </source>
</evidence>
<keyword evidence="3" id="KW-0723">Serine/threonine-protein kinase</keyword>
<dbReference type="InterPro" id="IPR050108">
    <property type="entry name" value="CDK"/>
</dbReference>
<comment type="catalytic activity">
    <reaction evidence="12">
        <text>L-threonyl-[protein] + ATP = O-phospho-L-threonyl-[protein] + ADP + H(+)</text>
        <dbReference type="Rhea" id="RHEA:46608"/>
        <dbReference type="Rhea" id="RHEA-COMP:11060"/>
        <dbReference type="Rhea" id="RHEA-COMP:11605"/>
        <dbReference type="ChEBI" id="CHEBI:15378"/>
        <dbReference type="ChEBI" id="CHEBI:30013"/>
        <dbReference type="ChEBI" id="CHEBI:30616"/>
        <dbReference type="ChEBI" id="CHEBI:61977"/>
        <dbReference type="ChEBI" id="CHEBI:456216"/>
        <dbReference type="EC" id="2.7.11.22"/>
    </reaction>
</comment>
<gene>
    <name evidence="15" type="ORF">SO802_020396</name>
</gene>
<evidence type="ECO:0000256" key="2">
    <source>
        <dbReference type="ARBA" id="ARBA00012425"/>
    </source>
</evidence>
<organism evidence="15 16">
    <name type="scientific">Lithocarpus litseifolius</name>
    <dbReference type="NCBI Taxonomy" id="425828"/>
    <lineage>
        <taxon>Eukaryota</taxon>
        <taxon>Viridiplantae</taxon>
        <taxon>Streptophyta</taxon>
        <taxon>Embryophyta</taxon>
        <taxon>Tracheophyta</taxon>
        <taxon>Spermatophyta</taxon>
        <taxon>Magnoliopsida</taxon>
        <taxon>eudicotyledons</taxon>
        <taxon>Gunneridae</taxon>
        <taxon>Pentapetalae</taxon>
        <taxon>rosids</taxon>
        <taxon>fabids</taxon>
        <taxon>Fagales</taxon>
        <taxon>Fagaceae</taxon>
        <taxon>Lithocarpus</taxon>
    </lineage>
</organism>
<dbReference type="InterPro" id="IPR011009">
    <property type="entry name" value="Kinase-like_dom_sf"/>
</dbReference>
<dbReference type="EC" id="2.7.11.22" evidence="2"/>
<evidence type="ECO:0000256" key="13">
    <source>
        <dbReference type="ARBA" id="ARBA00048367"/>
    </source>
</evidence>
<dbReference type="GO" id="GO:0004693">
    <property type="term" value="F:cyclin-dependent protein serine/threonine kinase activity"/>
    <property type="evidence" value="ECO:0007669"/>
    <property type="project" value="UniProtKB-EC"/>
</dbReference>
<evidence type="ECO:0000313" key="15">
    <source>
        <dbReference type="EMBL" id="KAK9995710.1"/>
    </source>
</evidence>
<keyword evidence="8" id="KW-0498">Mitosis</keyword>
<evidence type="ECO:0000256" key="6">
    <source>
        <dbReference type="ARBA" id="ARBA00022679"/>
    </source>
</evidence>
<name>A0AAW2CFB4_9ROSI</name>
<dbReference type="GO" id="GO:0010389">
    <property type="term" value="P:regulation of G2/M transition of mitotic cell cycle"/>
    <property type="evidence" value="ECO:0007669"/>
    <property type="project" value="TreeGrafter"/>
</dbReference>
<dbReference type="GO" id="GO:0000082">
    <property type="term" value="P:G1/S transition of mitotic cell cycle"/>
    <property type="evidence" value="ECO:0007669"/>
    <property type="project" value="TreeGrafter"/>
</dbReference>
<evidence type="ECO:0000256" key="12">
    <source>
        <dbReference type="ARBA" id="ARBA00047811"/>
    </source>
</evidence>
<keyword evidence="5" id="KW-0132">Cell division</keyword>
<dbReference type="PANTHER" id="PTHR24056">
    <property type="entry name" value="CELL DIVISION PROTEIN KINASE"/>
    <property type="match status" value="1"/>
</dbReference>
<keyword evidence="7" id="KW-0547">Nucleotide-binding</keyword>
<dbReference type="GO" id="GO:0005737">
    <property type="term" value="C:cytoplasm"/>
    <property type="evidence" value="ECO:0007669"/>
    <property type="project" value="TreeGrafter"/>
</dbReference>
<evidence type="ECO:0000256" key="3">
    <source>
        <dbReference type="ARBA" id="ARBA00022527"/>
    </source>
</evidence>
<dbReference type="Gene3D" id="3.30.200.20">
    <property type="entry name" value="Phosphorylase Kinase, domain 1"/>
    <property type="match status" value="1"/>
</dbReference>
<dbReference type="GO" id="GO:0005634">
    <property type="term" value="C:nucleus"/>
    <property type="evidence" value="ECO:0007669"/>
    <property type="project" value="TreeGrafter"/>
</dbReference>
<dbReference type="Gene3D" id="1.10.510.10">
    <property type="entry name" value="Transferase(Phosphotransferase) domain 1"/>
    <property type="match status" value="2"/>
</dbReference>
<dbReference type="GO" id="GO:0000307">
    <property type="term" value="C:cyclin-dependent protein kinase holoenzyme complex"/>
    <property type="evidence" value="ECO:0007669"/>
    <property type="project" value="TreeGrafter"/>
</dbReference>
<feature type="non-terminal residue" evidence="15">
    <location>
        <position position="196"/>
    </location>
</feature>
<comment type="catalytic activity">
    <reaction evidence="13">
        <text>L-seryl-[protein] + ATP = O-phospho-L-seryl-[protein] + ADP + H(+)</text>
        <dbReference type="Rhea" id="RHEA:17989"/>
        <dbReference type="Rhea" id="RHEA-COMP:9863"/>
        <dbReference type="Rhea" id="RHEA-COMP:11604"/>
        <dbReference type="ChEBI" id="CHEBI:15378"/>
        <dbReference type="ChEBI" id="CHEBI:29999"/>
        <dbReference type="ChEBI" id="CHEBI:30616"/>
        <dbReference type="ChEBI" id="CHEBI:83421"/>
        <dbReference type="ChEBI" id="CHEBI:456216"/>
        <dbReference type="EC" id="2.7.11.22"/>
    </reaction>
</comment>
<evidence type="ECO:0000313" key="16">
    <source>
        <dbReference type="Proteomes" id="UP001459277"/>
    </source>
</evidence>